<keyword evidence="2" id="KW-1185">Reference proteome</keyword>
<reference evidence="2" key="1">
    <citation type="journal article" date="2019" name="Int. J. Syst. Evol. Microbiol.">
        <title>The Global Catalogue of Microorganisms (GCM) 10K type strain sequencing project: providing services to taxonomists for standard genome sequencing and annotation.</title>
        <authorList>
            <consortium name="The Broad Institute Genomics Platform"/>
            <consortium name="The Broad Institute Genome Sequencing Center for Infectious Disease"/>
            <person name="Wu L."/>
            <person name="Ma J."/>
        </authorList>
    </citation>
    <scope>NUCLEOTIDE SEQUENCE [LARGE SCALE GENOMIC DNA]</scope>
    <source>
        <strain evidence="2">JCM 10667</strain>
    </source>
</reference>
<gene>
    <name evidence="1" type="ORF">GCM10009546_02130</name>
</gene>
<dbReference type="EMBL" id="BAAAHD010000001">
    <property type="protein sequence ID" value="GAA0543652.1"/>
    <property type="molecule type" value="Genomic_DNA"/>
</dbReference>
<sequence>MPQRLADHLHLDPVARDRVAAPWRKSWNRTGGAVLRWARLAPSPRRPGGAWRSLPYRVRRRSGDAEARLVLTEDISRVQPRIAFYQALLRIEEPVVAVAYEELVRSAKRQVGEQMREA</sequence>
<dbReference type="Proteomes" id="UP001501427">
    <property type="component" value="Unassembled WGS sequence"/>
</dbReference>
<evidence type="ECO:0000313" key="1">
    <source>
        <dbReference type="EMBL" id="GAA0543652.1"/>
    </source>
</evidence>
<accession>A0ABP3NGH1</accession>
<proteinExistence type="predicted"/>
<organism evidence="1 2">
    <name type="scientific">Actinomadura livida</name>
    <dbReference type="NCBI Taxonomy" id="79909"/>
    <lineage>
        <taxon>Bacteria</taxon>
        <taxon>Bacillati</taxon>
        <taxon>Actinomycetota</taxon>
        <taxon>Actinomycetes</taxon>
        <taxon>Streptosporangiales</taxon>
        <taxon>Thermomonosporaceae</taxon>
        <taxon>Actinomadura</taxon>
    </lineage>
</organism>
<name>A0ABP3NGH1_9ACTN</name>
<protein>
    <recommendedName>
        <fullName evidence="3">DUF5753 domain-containing protein</fullName>
    </recommendedName>
</protein>
<evidence type="ECO:0000313" key="2">
    <source>
        <dbReference type="Proteomes" id="UP001501427"/>
    </source>
</evidence>
<evidence type="ECO:0008006" key="3">
    <source>
        <dbReference type="Google" id="ProtNLM"/>
    </source>
</evidence>
<comment type="caution">
    <text evidence="1">The sequence shown here is derived from an EMBL/GenBank/DDBJ whole genome shotgun (WGS) entry which is preliminary data.</text>
</comment>